<sequence>MRKHLTSAANLIKGHWQLIIVVALVFVFWSTMLALPLKILVVFLHELSHALAIVLTGGSVESFSVSPQQGGLVVGRGGNRFISLSAGYLGSLMLGMGLLMIALRTNADRMALGLFGGVMLVVTLLYIRDPFAMAFCAGSGVVMVAIAWLLSRSLCDLILRVIGLTSMIYVPFDIFDDTIRRSGLRSDAYMLADEFGGTTMMWGGLWLIFSLVMIIFGLRNMLGRDSNVRIDVRIK</sequence>
<dbReference type="STRING" id="981384.GCA_000192475_02073"/>
<feature type="transmembrane region" description="Helical" evidence="1">
    <location>
        <begin position="157"/>
        <end position="175"/>
    </location>
</feature>
<evidence type="ECO:0000313" key="3">
    <source>
        <dbReference type="Proteomes" id="UP000271700"/>
    </source>
</evidence>
<accession>A0A497ZX17</accession>
<dbReference type="Pfam" id="PF13398">
    <property type="entry name" value="Peptidase_M50B"/>
    <property type="match status" value="1"/>
</dbReference>
<keyword evidence="3" id="KW-1185">Reference proteome</keyword>
<dbReference type="AlphaFoldDB" id="A0A497ZX17"/>
<dbReference type="Proteomes" id="UP000271700">
    <property type="component" value="Unassembled WGS sequence"/>
</dbReference>
<feature type="transmembrane region" description="Helical" evidence="1">
    <location>
        <begin position="15"/>
        <end position="35"/>
    </location>
</feature>
<gene>
    <name evidence="2" type="ORF">CLV75_0921</name>
</gene>
<dbReference type="PANTHER" id="PTHR33979:SF2">
    <property type="entry name" value="PEPTIDASE M50B-LIKE-DOMAIN-CONTAINING PROTEIN"/>
    <property type="match status" value="1"/>
</dbReference>
<dbReference type="InterPro" id="IPR049500">
    <property type="entry name" value="Peptidase_M50B-like"/>
</dbReference>
<evidence type="ECO:0000256" key="1">
    <source>
        <dbReference type="SAM" id="Phobius"/>
    </source>
</evidence>
<feature type="transmembrane region" description="Helical" evidence="1">
    <location>
        <begin position="80"/>
        <end position="103"/>
    </location>
</feature>
<keyword evidence="1" id="KW-0472">Membrane</keyword>
<reference evidence="2 3" key="1">
    <citation type="submission" date="2018-10" db="EMBL/GenBank/DDBJ databases">
        <title>Genomic Encyclopedia of Archaeal and Bacterial Type Strains, Phase II (KMG-II): from individual species to whole genera.</title>
        <authorList>
            <person name="Goeker M."/>
        </authorList>
    </citation>
    <scope>NUCLEOTIDE SEQUENCE [LARGE SCALE GENOMIC DNA]</scope>
    <source>
        <strain evidence="2 3">DSM 29317</strain>
    </source>
</reference>
<protein>
    <submittedName>
        <fullName evidence="2">Peptidase M50B-like protein</fullName>
    </submittedName>
</protein>
<dbReference type="RefSeq" id="WP_010442152.1">
    <property type="nucleotide sequence ID" value="NZ_AEYW01000013.1"/>
</dbReference>
<organism evidence="2 3">
    <name type="scientific">Ruegeria conchae</name>
    <dbReference type="NCBI Taxonomy" id="981384"/>
    <lineage>
        <taxon>Bacteria</taxon>
        <taxon>Pseudomonadati</taxon>
        <taxon>Pseudomonadota</taxon>
        <taxon>Alphaproteobacteria</taxon>
        <taxon>Rhodobacterales</taxon>
        <taxon>Roseobacteraceae</taxon>
        <taxon>Ruegeria</taxon>
    </lineage>
</organism>
<keyword evidence="1" id="KW-0812">Transmembrane</keyword>
<proteinExistence type="predicted"/>
<name>A0A497ZX17_9RHOB</name>
<feature type="transmembrane region" description="Helical" evidence="1">
    <location>
        <begin position="195"/>
        <end position="218"/>
    </location>
</feature>
<feature type="transmembrane region" description="Helical" evidence="1">
    <location>
        <begin position="132"/>
        <end position="150"/>
    </location>
</feature>
<dbReference type="PANTHER" id="PTHR33979">
    <property type="entry name" value="OS02G0221600 PROTEIN"/>
    <property type="match status" value="1"/>
</dbReference>
<comment type="caution">
    <text evidence="2">The sequence shown here is derived from an EMBL/GenBank/DDBJ whole genome shotgun (WGS) entry which is preliminary data.</text>
</comment>
<evidence type="ECO:0000313" key="2">
    <source>
        <dbReference type="EMBL" id="RLK10933.1"/>
    </source>
</evidence>
<dbReference type="EMBL" id="RCCT01000001">
    <property type="protein sequence ID" value="RLK10933.1"/>
    <property type="molecule type" value="Genomic_DNA"/>
</dbReference>
<feature type="transmembrane region" description="Helical" evidence="1">
    <location>
        <begin position="110"/>
        <end position="126"/>
    </location>
</feature>
<keyword evidence="1" id="KW-1133">Transmembrane helix</keyword>